<dbReference type="GO" id="GO:0006355">
    <property type="term" value="P:regulation of DNA-templated transcription"/>
    <property type="evidence" value="ECO:0007669"/>
    <property type="project" value="InterPro"/>
</dbReference>
<keyword evidence="2" id="KW-0804">Transcription</keyword>
<reference evidence="3 4" key="1">
    <citation type="submission" date="2016-01" db="EMBL/GenBank/DDBJ databases">
        <title>The new phylogeny of the genus Mycobacterium.</title>
        <authorList>
            <person name="Tarcisio F."/>
            <person name="Conor M."/>
            <person name="Antonella G."/>
            <person name="Elisabetta G."/>
            <person name="Giulia F.S."/>
            <person name="Sara T."/>
            <person name="Anna F."/>
            <person name="Clotilde B."/>
            <person name="Roberto B."/>
            <person name="Veronica D.S."/>
            <person name="Fabio R."/>
            <person name="Monica P."/>
            <person name="Olivier J."/>
            <person name="Enrico T."/>
            <person name="Nicola S."/>
        </authorList>
    </citation>
    <scope>NUCLEOTIDE SEQUENCE [LARGE SCALE GENOMIC DNA]</scope>
    <source>
        <strain evidence="3 4">DSM 44164</strain>
    </source>
</reference>
<dbReference type="STRING" id="1782.AWC18_04145"/>
<dbReference type="Pfam" id="PF13481">
    <property type="entry name" value="AAA_25"/>
    <property type="match status" value="1"/>
</dbReference>
<gene>
    <name evidence="3" type="ORF">AWC18_04145</name>
</gene>
<comment type="caution">
    <text evidence="3">The sequence shown here is derived from an EMBL/GenBank/DDBJ whole genome shotgun (WGS) entry which is preliminary data.</text>
</comment>
<organism evidence="3 4">
    <name type="scientific">Mycolicibacter nonchromogenicus</name>
    <name type="common">Mycobacterium nonchromogenicum</name>
    <dbReference type="NCBI Taxonomy" id="1782"/>
    <lineage>
        <taxon>Bacteria</taxon>
        <taxon>Bacillati</taxon>
        <taxon>Actinomycetota</taxon>
        <taxon>Actinomycetes</taxon>
        <taxon>Mycobacteriales</taxon>
        <taxon>Mycobacteriaceae</taxon>
        <taxon>Mycolicibacter</taxon>
    </lineage>
</organism>
<protein>
    <submittedName>
        <fullName evidence="3">Uncharacterized protein</fullName>
    </submittedName>
</protein>
<keyword evidence="4" id="KW-1185">Reference proteome</keyword>
<dbReference type="InterPro" id="IPR027417">
    <property type="entry name" value="P-loop_NTPase"/>
</dbReference>
<dbReference type="EMBL" id="LQPI01000027">
    <property type="protein sequence ID" value="ORW23668.1"/>
    <property type="molecule type" value="Genomic_DNA"/>
</dbReference>
<proteinExistence type="predicted"/>
<sequence length="425" mass="45449">MMTAAELHHEEFADLVQFVHGLITEGFGIVAGPPKLGKSWWTLCVALAIAAGGKAFGKVSVDQRDVLLLALEDSPRRLQGRIRAVWGDGIPPHRLHILTEIGPRLLIPTITAWLTKHPQGLVILDTLGRARQQRNRHDDAYLADYQAGVTLKNVVDAFPGSALLGVHHTRKASSEDFVDDLSGTLGLAGSADYVLVLRRQRNSTEATLQVTGRDAPEGEYAFTVNAGVWTLAGDELSDAAEEAQKRRDSKRYGERAMDVAAVVNRRAPASHTTAADVAAALGLDNDQARVYLNRLARADRIRKVGVGVYTSVTTVTSVTHPVTSANDGGELGSGVTRPNAMATVTPPEPMRASQNGKSVTLVTGETDNAPPGGPTDSTPGMSERVLTALANASERRCGCGCLLVNEESVKTGQCLECYHAGRVWE</sequence>
<dbReference type="InterPro" id="IPR006793">
    <property type="entry name" value="FaeA"/>
</dbReference>
<dbReference type="Gene3D" id="3.40.50.300">
    <property type="entry name" value="P-loop containing nucleotide triphosphate hydrolases"/>
    <property type="match status" value="1"/>
</dbReference>
<evidence type="ECO:0000256" key="2">
    <source>
        <dbReference type="ARBA" id="ARBA00023163"/>
    </source>
</evidence>
<dbReference type="SUPFAM" id="SSF52540">
    <property type="entry name" value="P-loop containing nucleoside triphosphate hydrolases"/>
    <property type="match status" value="1"/>
</dbReference>
<dbReference type="Proteomes" id="UP000193108">
    <property type="component" value="Unassembled WGS sequence"/>
</dbReference>
<keyword evidence="1" id="KW-0805">Transcription regulation</keyword>
<dbReference type="AlphaFoldDB" id="A0A1X1ZK30"/>
<evidence type="ECO:0000313" key="4">
    <source>
        <dbReference type="Proteomes" id="UP000193108"/>
    </source>
</evidence>
<name>A0A1X1ZK30_MYCNO</name>
<evidence type="ECO:0000256" key="1">
    <source>
        <dbReference type="ARBA" id="ARBA00023015"/>
    </source>
</evidence>
<accession>A0A1X1ZK30</accession>
<dbReference type="Pfam" id="PF04703">
    <property type="entry name" value="FaeA"/>
    <property type="match status" value="1"/>
</dbReference>
<evidence type="ECO:0000313" key="3">
    <source>
        <dbReference type="EMBL" id="ORW23668.1"/>
    </source>
</evidence>